<organism evidence="2 3">
    <name type="scientific">Potamilus streckersoni</name>
    <dbReference type="NCBI Taxonomy" id="2493646"/>
    <lineage>
        <taxon>Eukaryota</taxon>
        <taxon>Metazoa</taxon>
        <taxon>Spiralia</taxon>
        <taxon>Lophotrochozoa</taxon>
        <taxon>Mollusca</taxon>
        <taxon>Bivalvia</taxon>
        <taxon>Autobranchia</taxon>
        <taxon>Heteroconchia</taxon>
        <taxon>Palaeoheterodonta</taxon>
        <taxon>Unionida</taxon>
        <taxon>Unionoidea</taxon>
        <taxon>Unionidae</taxon>
        <taxon>Ambleminae</taxon>
        <taxon>Lampsilini</taxon>
        <taxon>Potamilus</taxon>
    </lineage>
</organism>
<proteinExistence type="predicted"/>
<sequence length="111" mass="12708">MTRIWYGYGKCVVSVTGNRPTCKDRTKKNQALAIKKLQALNENQTEIQRPQTVQRKVIRATEKGKHEKKTDEKENTAKSESTIGSRNKLVPTYNINLTSKATQVRNQRYGI</sequence>
<protein>
    <submittedName>
        <fullName evidence="2">Uncharacterized protein</fullName>
    </submittedName>
</protein>
<name>A0AAE0SX47_9BIVA</name>
<feature type="region of interest" description="Disordered" evidence="1">
    <location>
        <begin position="62"/>
        <end position="86"/>
    </location>
</feature>
<keyword evidence="3" id="KW-1185">Reference proteome</keyword>
<reference evidence="2" key="1">
    <citation type="journal article" date="2021" name="Genome Biol. Evol.">
        <title>A High-Quality Reference Genome for a Parasitic Bivalve with Doubly Uniparental Inheritance (Bivalvia: Unionida).</title>
        <authorList>
            <person name="Smith C.H."/>
        </authorList>
    </citation>
    <scope>NUCLEOTIDE SEQUENCE</scope>
    <source>
        <strain evidence="2">CHS0354</strain>
    </source>
</reference>
<dbReference type="EMBL" id="JAEAOA010001358">
    <property type="protein sequence ID" value="KAK3599840.1"/>
    <property type="molecule type" value="Genomic_DNA"/>
</dbReference>
<dbReference type="Proteomes" id="UP001195483">
    <property type="component" value="Unassembled WGS sequence"/>
</dbReference>
<evidence type="ECO:0000313" key="3">
    <source>
        <dbReference type="Proteomes" id="UP001195483"/>
    </source>
</evidence>
<reference evidence="2" key="2">
    <citation type="journal article" date="2021" name="Genome Biol. Evol.">
        <title>Developing a high-quality reference genome for a parasitic bivalve with doubly uniparental inheritance (Bivalvia: Unionida).</title>
        <authorList>
            <person name="Smith C.H."/>
        </authorList>
    </citation>
    <scope>NUCLEOTIDE SEQUENCE</scope>
    <source>
        <strain evidence="2">CHS0354</strain>
        <tissue evidence="2">Mantle</tissue>
    </source>
</reference>
<feature type="compositionally biased region" description="Basic and acidic residues" evidence="1">
    <location>
        <begin position="62"/>
        <end position="77"/>
    </location>
</feature>
<dbReference type="AlphaFoldDB" id="A0AAE0SX47"/>
<reference evidence="2" key="3">
    <citation type="submission" date="2023-05" db="EMBL/GenBank/DDBJ databases">
        <authorList>
            <person name="Smith C.H."/>
        </authorList>
    </citation>
    <scope>NUCLEOTIDE SEQUENCE</scope>
    <source>
        <strain evidence="2">CHS0354</strain>
        <tissue evidence="2">Mantle</tissue>
    </source>
</reference>
<evidence type="ECO:0000256" key="1">
    <source>
        <dbReference type="SAM" id="MobiDB-lite"/>
    </source>
</evidence>
<comment type="caution">
    <text evidence="2">The sequence shown here is derived from an EMBL/GenBank/DDBJ whole genome shotgun (WGS) entry which is preliminary data.</text>
</comment>
<gene>
    <name evidence="2" type="ORF">CHS0354_022410</name>
</gene>
<evidence type="ECO:0000313" key="2">
    <source>
        <dbReference type="EMBL" id="KAK3599840.1"/>
    </source>
</evidence>
<accession>A0AAE0SX47</accession>